<evidence type="ECO:0000313" key="1">
    <source>
        <dbReference type="EMBL" id="QDU97351.1"/>
    </source>
</evidence>
<proteinExistence type="predicted"/>
<keyword evidence="2" id="KW-1185">Reference proteome</keyword>
<dbReference type="Proteomes" id="UP000317648">
    <property type="component" value="Chromosome"/>
</dbReference>
<accession>A0A518DZW5</accession>
<reference evidence="1 2" key="1">
    <citation type="submission" date="2019-02" db="EMBL/GenBank/DDBJ databases">
        <title>Deep-cultivation of Planctomycetes and their phenomic and genomic characterization uncovers novel biology.</title>
        <authorList>
            <person name="Wiegand S."/>
            <person name="Jogler M."/>
            <person name="Boedeker C."/>
            <person name="Pinto D."/>
            <person name="Vollmers J."/>
            <person name="Rivas-Marin E."/>
            <person name="Kohn T."/>
            <person name="Peeters S.H."/>
            <person name="Heuer A."/>
            <person name="Rast P."/>
            <person name="Oberbeckmann S."/>
            <person name="Bunk B."/>
            <person name="Jeske O."/>
            <person name="Meyerdierks A."/>
            <person name="Storesund J.E."/>
            <person name="Kallscheuer N."/>
            <person name="Luecker S."/>
            <person name="Lage O.M."/>
            <person name="Pohl T."/>
            <person name="Merkel B.J."/>
            <person name="Hornburger P."/>
            <person name="Mueller R.-W."/>
            <person name="Bruemmer F."/>
            <person name="Labrenz M."/>
            <person name="Spormann A.M."/>
            <person name="Op den Camp H."/>
            <person name="Overmann J."/>
            <person name="Amann R."/>
            <person name="Jetten M.S.M."/>
            <person name="Mascher T."/>
            <person name="Medema M.H."/>
            <person name="Devos D.P."/>
            <person name="Kaster A.-K."/>
            <person name="Ovreas L."/>
            <person name="Rohde M."/>
            <person name="Galperin M.Y."/>
            <person name="Jogler C."/>
        </authorList>
    </citation>
    <scope>NUCLEOTIDE SEQUENCE [LARGE SCALE GENOMIC DNA]</scope>
    <source>
        <strain evidence="1 2">Pla85_3_4</strain>
    </source>
</reference>
<dbReference type="KEGG" id="lcre:Pla8534_51970"/>
<sequence length="79" mass="8955">MLGKEPRWRAFSRRPCLAELARLAGCSRERAGMKEMPAALLVVLAQREPALLPQVFDRVVDSGRMLRTMFQMIRPGQSV</sequence>
<dbReference type="AlphaFoldDB" id="A0A518DZW5"/>
<dbReference type="InterPro" id="IPR037214">
    <property type="entry name" value="TROVE_dom_sf"/>
</dbReference>
<dbReference type="SUPFAM" id="SSF140864">
    <property type="entry name" value="TROVE domain-like"/>
    <property type="match status" value="1"/>
</dbReference>
<evidence type="ECO:0000313" key="2">
    <source>
        <dbReference type="Proteomes" id="UP000317648"/>
    </source>
</evidence>
<gene>
    <name evidence="1" type="ORF">Pla8534_51970</name>
</gene>
<dbReference type="EMBL" id="CP036433">
    <property type="protein sequence ID" value="QDU97351.1"/>
    <property type="molecule type" value="Genomic_DNA"/>
</dbReference>
<protein>
    <submittedName>
        <fullName evidence="1">Uncharacterized protein</fullName>
    </submittedName>
</protein>
<organism evidence="1 2">
    <name type="scientific">Lignipirellula cremea</name>
    <dbReference type="NCBI Taxonomy" id="2528010"/>
    <lineage>
        <taxon>Bacteria</taxon>
        <taxon>Pseudomonadati</taxon>
        <taxon>Planctomycetota</taxon>
        <taxon>Planctomycetia</taxon>
        <taxon>Pirellulales</taxon>
        <taxon>Pirellulaceae</taxon>
        <taxon>Lignipirellula</taxon>
    </lineage>
</organism>
<name>A0A518DZW5_9BACT</name>